<accession>A0ACC4DEU1</accession>
<proteinExistence type="predicted"/>
<protein>
    <submittedName>
        <fullName evidence="1">Uncharacterized protein</fullName>
    </submittedName>
</protein>
<organism evidence="1 2">
    <name type="scientific">Purpureocillium lilacinum</name>
    <name type="common">Paecilomyces lilacinus</name>
    <dbReference type="NCBI Taxonomy" id="33203"/>
    <lineage>
        <taxon>Eukaryota</taxon>
        <taxon>Fungi</taxon>
        <taxon>Dikarya</taxon>
        <taxon>Ascomycota</taxon>
        <taxon>Pezizomycotina</taxon>
        <taxon>Sordariomycetes</taxon>
        <taxon>Hypocreomycetidae</taxon>
        <taxon>Hypocreales</taxon>
        <taxon>Ophiocordycipitaceae</taxon>
        <taxon>Purpureocillium</taxon>
    </lineage>
</organism>
<name>A0ACC4DEU1_PURLI</name>
<gene>
    <name evidence="1" type="ORF">ACCO45_012273</name>
</gene>
<dbReference type="EMBL" id="JBGNUJ010000011">
    <property type="protein sequence ID" value="KAL3954317.1"/>
    <property type="molecule type" value="Genomic_DNA"/>
</dbReference>
<keyword evidence="2" id="KW-1185">Reference proteome</keyword>
<dbReference type="Proteomes" id="UP001638806">
    <property type="component" value="Unassembled WGS sequence"/>
</dbReference>
<evidence type="ECO:0000313" key="1">
    <source>
        <dbReference type="EMBL" id="KAL3954317.1"/>
    </source>
</evidence>
<comment type="caution">
    <text evidence="1">The sequence shown here is derived from an EMBL/GenBank/DDBJ whole genome shotgun (WGS) entry which is preliminary data.</text>
</comment>
<evidence type="ECO:0000313" key="2">
    <source>
        <dbReference type="Proteomes" id="UP001638806"/>
    </source>
</evidence>
<reference evidence="1" key="1">
    <citation type="submission" date="2024-12" db="EMBL/GenBank/DDBJ databases">
        <title>Comparative genomics and development of molecular markers within Purpureocillium lilacinum and among Purpureocillium species.</title>
        <authorList>
            <person name="Yeh Z.-Y."/>
            <person name="Ni N.-T."/>
            <person name="Lo P.-H."/>
            <person name="Mushyakhwo K."/>
            <person name="Lin C.-F."/>
            <person name="Nai Y.-S."/>
        </authorList>
    </citation>
    <scope>NUCLEOTIDE SEQUENCE</scope>
    <source>
        <strain evidence="1">NCHU-NPUST-175</strain>
    </source>
</reference>
<sequence>MNPLRVPPGNVRIAAHRGHSAGAPENTLAAFRRAHEIGGKGVTCETDLALTSDNELILMHDATVDRTTNGHGLVRRMTWSKISKLDAGAWFSQEYAGERVPRLRDALLFARELGILYQLELKIYDQNDIVFRKLRELIDELKCADLLQFSSFDFAQLRDLKEAFPQIPTVALSYSRFIDPTSLARQANVDAVNIEMQHFPSGEVHQLHQEGFAVFLFIPSPESLAKLKSYGVDVERQIVDWVREGLLDQVAPVTQQHISIQGRSELAAMPPAQEEMEGRPKGRASYINLNPHYRGRVRSGCLTCRSCKVKCDEHRPKCKRCVRLKRGCVYPNPTSRQASATLCDAEEELSGQQHSSCNPSVSEQDLDMESRCGVLLRYSGSIQDTEPDPHPKSPSQTRLPSPGGLELSLPVMQELGQAEERLVTGSETLSQMISRDIHLCITIDWLSANESLHPLSFTYFLHEVDFHLVTPFDPVNWERMKSYAVKVATRHKPVATAISALELLFRAQQHALSNITAINRYEKAKTTFMATVAGAGNGMDFECILITVFILTLFSVLLFEGEDCILKQPHGPLLENCISNNRLAEYHACRGKERGNRGIMSASVLELLSGADDEFPSLVPLEPDSRYPIASHESLCATVFDFYRALQRLSLKVANLSHYHRSRRTSADQDDVIKLMASIEAQLHALWQSRPEIMRCDLIAIRSRSPSSNLRPLARLVAVSATAYYAERIEIGRNLSQQQSATPEAQEAMRQIRHLVEDERNASERGQVSQGFLRPLFLYAIEATDSAHVQWAIGAMKEIKDPICRSDFFASLGNAWAELMLVALRPCRHKCNRRTKPVAATGQVLRFGCHVHPRRDPRARGIKLEHRARAPGDTRRSLAARSQNDAGDSPVGTCDATAEKAASG</sequence>